<dbReference type="Proteomes" id="UP001208114">
    <property type="component" value="Unassembled WGS sequence"/>
</dbReference>
<keyword evidence="2" id="KW-1185">Reference proteome</keyword>
<name>A0ABT2VXW3_9FLAO</name>
<organism evidence="1 2">
    <name type="scientific">Chryseobacterium gilvum</name>
    <dbReference type="NCBI Taxonomy" id="2976534"/>
    <lineage>
        <taxon>Bacteria</taxon>
        <taxon>Pseudomonadati</taxon>
        <taxon>Bacteroidota</taxon>
        <taxon>Flavobacteriia</taxon>
        <taxon>Flavobacteriales</taxon>
        <taxon>Weeksellaceae</taxon>
        <taxon>Chryseobacterium group</taxon>
        <taxon>Chryseobacterium</taxon>
    </lineage>
</organism>
<evidence type="ECO:0000313" key="1">
    <source>
        <dbReference type="EMBL" id="MCU7614842.1"/>
    </source>
</evidence>
<evidence type="ECO:0008006" key="3">
    <source>
        <dbReference type="Google" id="ProtNLM"/>
    </source>
</evidence>
<reference evidence="2" key="1">
    <citation type="submission" date="2023-07" db="EMBL/GenBank/DDBJ databases">
        <title>Chryseobacterium sp. GMJ5 Genome sequencing and assembly.</title>
        <authorList>
            <person name="Jung Y."/>
        </authorList>
    </citation>
    <scope>NUCLEOTIDE SEQUENCE [LARGE SCALE GENOMIC DNA]</scope>
    <source>
        <strain evidence="2">GMJ5</strain>
    </source>
</reference>
<comment type="caution">
    <text evidence="1">The sequence shown here is derived from an EMBL/GenBank/DDBJ whole genome shotgun (WGS) entry which is preliminary data.</text>
</comment>
<proteinExistence type="predicted"/>
<protein>
    <recommendedName>
        <fullName evidence="3">DUF4132 domain-containing protein</fullName>
    </recommendedName>
</protein>
<accession>A0ABT2VXW3</accession>
<sequence>MKSILSNPYRITGILSNASAREIQSRKSKVTAYAKVGKEITSEYDFPFFKSLNRTNSIIDQAFSDIEQNQNKVVHSLFWFINLNPIDNTAIQHLIKGNKEKAIEIWGKLTDEKEITSKNFSAFNNIGTLNLLENSKLKIKQGLIAKIKLIESESFKDFVHTVADETVSIDRNKQIEIFIDEFLSQFDNQYSTAEIIEFFSNCNGSTQSYLSKKFTEEPIHKIENRIEQTKNKRSKNKIDSFRFGRELYDNTKNDLTLIKSILGNTNLQYKILADNIAKELLQCSVDYFNESQALKKSNNYLEDSLKISKWAESIAVSEATKSKVREDIKTIEGMKDKELSQAIDVLNSIKSAYEENERNIRQEVIRMKETDIMIRMGHRSINWSAVEDNIKTSINWINVNELLVDILSQANLKKIKDSDKTKLKEEFWTLLDWIKEKSLLNNQILQIIQNYKNISPKIYFEVLSAEIINTDANLKPLTKTFFVEDIRYVGLKLNIRSTGSQKVTIHKKYVNPENKYSNSSTSPKGYTSLNEIIITPESKSIDLGGYGNANKCTYMVGEHKIEIYVEHYKIFTKTFKVDWSPNKKVELKRKIEVLQDQLREVEKFQWFRSSETKQREVKTVQDKIKIANQTLMNK</sequence>
<dbReference type="EMBL" id="JAOTEN010000003">
    <property type="protein sequence ID" value="MCU7614842.1"/>
    <property type="molecule type" value="Genomic_DNA"/>
</dbReference>
<evidence type="ECO:0000313" key="2">
    <source>
        <dbReference type="Proteomes" id="UP001208114"/>
    </source>
</evidence>
<gene>
    <name evidence="1" type="ORF">N0B16_10375</name>
</gene>
<dbReference type="RefSeq" id="WP_262990832.1">
    <property type="nucleotide sequence ID" value="NZ_JAOTEN010000003.1"/>
</dbReference>